<dbReference type="InterPro" id="IPR045864">
    <property type="entry name" value="aa-tRNA-synth_II/BPL/LPL"/>
</dbReference>
<keyword evidence="1 6" id="KW-0436">Ligase</keyword>
<organism evidence="6 7">
    <name type="scientific">Mucilaginibacter yixingensis</name>
    <dbReference type="NCBI Taxonomy" id="1295612"/>
    <lineage>
        <taxon>Bacteria</taxon>
        <taxon>Pseudomonadati</taxon>
        <taxon>Bacteroidota</taxon>
        <taxon>Sphingobacteriia</taxon>
        <taxon>Sphingobacteriales</taxon>
        <taxon>Sphingobacteriaceae</taxon>
        <taxon>Mucilaginibacter</taxon>
    </lineage>
</organism>
<evidence type="ECO:0000313" key="6">
    <source>
        <dbReference type="EMBL" id="PTQ99847.1"/>
    </source>
</evidence>
<dbReference type="RefSeq" id="WP_107827755.1">
    <property type="nucleotide sequence ID" value="NZ_CP160205.1"/>
</dbReference>
<name>A0A2T5JDK5_9SPHI</name>
<dbReference type="GO" id="GO:0004077">
    <property type="term" value="F:biotin--[biotin carboxyl-carrier protein] ligase activity"/>
    <property type="evidence" value="ECO:0007669"/>
    <property type="project" value="UniProtKB-EC"/>
</dbReference>
<dbReference type="SUPFAM" id="SSF55681">
    <property type="entry name" value="Class II aaRS and biotin synthetases"/>
    <property type="match status" value="1"/>
</dbReference>
<dbReference type="InterPro" id="IPR004408">
    <property type="entry name" value="Biotin_CoA_COase_ligase"/>
</dbReference>
<dbReference type="Proteomes" id="UP000244168">
    <property type="component" value="Unassembled WGS sequence"/>
</dbReference>
<evidence type="ECO:0000256" key="1">
    <source>
        <dbReference type="ARBA" id="ARBA00022598"/>
    </source>
</evidence>
<dbReference type="InterPro" id="IPR004143">
    <property type="entry name" value="BPL_LPL_catalytic"/>
</dbReference>
<dbReference type="NCBIfam" id="TIGR00121">
    <property type="entry name" value="birA_ligase"/>
    <property type="match status" value="1"/>
</dbReference>
<dbReference type="PANTHER" id="PTHR12835">
    <property type="entry name" value="BIOTIN PROTEIN LIGASE"/>
    <property type="match status" value="1"/>
</dbReference>
<dbReference type="InterPro" id="IPR003142">
    <property type="entry name" value="BPL_C"/>
</dbReference>
<evidence type="ECO:0000256" key="4">
    <source>
        <dbReference type="ARBA" id="ARBA00047846"/>
    </source>
</evidence>
<dbReference type="PROSITE" id="PS51733">
    <property type="entry name" value="BPL_LPL_CATALYTIC"/>
    <property type="match status" value="1"/>
</dbReference>
<evidence type="ECO:0000256" key="2">
    <source>
        <dbReference type="ARBA" id="ARBA00023267"/>
    </source>
</evidence>
<dbReference type="EMBL" id="QAOQ01000002">
    <property type="protein sequence ID" value="PTQ99847.1"/>
    <property type="molecule type" value="Genomic_DNA"/>
</dbReference>
<dbReference type="EC" id="6.3.4.15" evidence="3"/>
<accession>A0A2T5JDK5</accession>
<gene>
    <name evidence="6" type="ORF">C8P68_102677</name>
</gene>
<feature type="domain" description="BPL/LPL catalytic" evidence="5">
    <location>
        <begin position="10"/>
        <end position="191"/>
    </location>
</feature>
<dbReference type="PANTHER" id="PTHR12835:SF5">
    <property type="entry name" value="BIOTIN--PROTEIN LIGASE"/>
    <property type="match status" value="1"/>
</dbReference>
<dbReference type="Pfam" id="PF03099">
    <property type="entry name" value="BPL_LplA_LipB"/>
    <property type="match status" value="1"/>
</dbReference>
<keyword evidence="7" id="KW-1185">Reference proteome</keyword>
<evidence type="ECO:0000259" key="5">
    <source>
        <dbReference type="PROSITE" id="PS51733"/>
    </source>
</evidence>
<dbReference type="AlphaFoldDB" id="A0A2T5JDK5"/>
<dbReference type="CDD" id="cd16442">
    <property type="entry name" value="BPL"/>
    <property type="match status" value="1"/>
</dbReference>
<comment type="caution">
    <text evidence="6">The sequence shown here is derived from an EMBL/GenBank/DDBJ whole genome shotgun (WGS) entry which is preliminary data.</text>
</comment>
<dbReference type="Pfam" id="PF02237">
    <property type="entry name" value="BPL_C"/>
    <property type="match status" value="1"/>
</dbReference>
<evidence type="ECO:0000313" key="7">
    <source>
        <dbReference type="Proteomes" id="UP000244168"/>
    </source>
</evidence>
<dbReference type="OrthoDB" id="9807064at2"/>
<keyword evidence="2" id="KW-0092">Biotin</keyword>
<protein>
    <recommendedName>
        <fullName evidence="3">biotin--[biotin carboxyl-carrier protein] ligase</fullName>
        <ecNumber evidence="3">6.3.4.15</ecNumber>
    </recommendedName>
</protein>
<proteinExistence type="predicted"/>
<dbReference type="GO" id="GO:0005737">
    <property type="term" value="C:cytoplasm"/>
    <property type="evidence" value="ECO:0007669"/>
    <property type="project" value="TreeGrafter"/>
</dbReference>
<reference evidence="6 7" key="1">
    <citation type="submission" date="2018-04" db="EMBL/GenBank/DDBJ databases">
        <title>Genomic Encyclopedia of Archaeal and Bacterial Type Strains, Phase II (KMG-II): from individual species to whole genera.</title>
        <authorList>
            <person name="Goeker M."/>
        </authorList>
    </citation>
    <scope>NUCLEOTIDE SEQUENCE [LARGE SCALE GENOMIC DNA]</scope>
    <source>
        <strain evidence="6 7">DSM 26809</strain>
    </source>
</reference>
<evidence type="ECO:0000256" key="3">
    <source>
        <dbReference type="ARBA" id="ARBA00024227"/>
    </source>
</evidence>
<dbReference type="Gene3D" id="3.30.930.10">
    <property type="entry name" value="Bira Bifunctional Protein, Domain 2"/>
    <property type="match status" value="1"/>
</dbReference>
<sequence>MQNNIFSGLFVGQNLVVLKQVDSTNTYLKNLLSNSEPIAEGTVIMAEDQYAGRGQQQNRWHAQPGKNLTFSLLLKPTFLSPTRQFQLNKLVSLAVADAAQKACGRAINIKWPNDIYWGDKKLGGILIENALQGGVIKNSVIGIGLNVNQDVFPPDAPNPASVKQILHADYDLNTLLSDICSNIEAGYLRLKAGNETELNDRYLARLYRLNEQHTFAAGDEVFEGSVTGVTEEGLLKVATANGERTFNFKEIQFLQPLK</sequence>
<comment type="catalytic activity">
    <reaction evidence="4">
        <text>biotin + L-lysyl-[protein] + ATP = N(6)-biotinyl-L-lysyl-[protein] + AMP + diphosphate + H(+)</text>
        <dbReference type="Rhea" id="RHEA:11756"/>
        <dbReference type="Rhea" id="RHEA-COMP:9752"/>
        <dbReference type="Rhea" id="RHEA-COMP:10505"/>
        <dbReference type="ChEBI" id="CHEBI:15378"/>
        <dbReference type="ChEBI" id="CHEBI:29969"/>
        <dbReference type="ChEBI" id="CHEBI:30616"/>
        <dbReference type="ChEBI" id="CHEBI:33019"/>
        <dbReference type="ChEBI" id="CHEBI:57586"/>
        <dbReference type="ChEBI" id="CHEBI:83144"/>
        <dbReference type="ChEBI" id="CHEBI:456215"/>
        <dbReference type="EC" id="6.3.4.15"/>
    </reaction>
</comment>